<keyword evidence="2" id="KW-0539">Nucleus</keyword>
<dbReference type="GO" id="GO:0030515">
    <property type="term" value="F:snoRNA binding"/>
    <property type="evidence" value="ECO:0007669"/>
    <property type="project" value="TreeGrafter"/>
</dbReference>
<keyword evidence="2" id="KW-0690">Ribosome biogenesis</keyword>
<dbReference type="GO" id="GO:0030686">
    <property type="term" value="C:90S preribosome"/>
    <property type="evidence" value="ECO:0007669"/>
    <property type="project" value="TreeGrafter"/>
</dbReference>
<dbReference type="AlphaFoldDB" id="A0A099NTX8"/>
<keyword evidence="2" id="KW-0698">rRNA processing</keyword>
<dbReference type="PROSITE" id="PS50077">
    <property type="entry name" value="HEAT_REPEAT"/>
    <property type="match status" value="1"/>
</dbReference>
<keyword evidence="2" id="KW-0687">Ribonucleoprotein</keyword>
<proteinExistence type="inferred from homology"/>
<evidence type="ECO:0000313" key="3">
    <source>
        <dbReference type="EMBL" id="KGK36095.1"/>
    </source>
</evidence>
<dbReference type="Gene3D" id="1.25.10.10">
    <property type="entry name" value="Leucine-rich Repeat Variant"/>
    <property type="match status" value="1"/>
</dbReference>
<organism evidence="3 4">
    <name type="scientific">Pichia kudriavzevii</name>
    <name type="common">Yeast</name>
    <name type="synonym">Issatchenkia orientalis</name>
    <dbReference type="NCBI Taxonomy" id="4909"/>
    <lineage>
        <taxon>Eukaryota</taxon>
        <taxon>Fungi</taxon>
        <taxon>Dikarya</taxon>
        <taxon>Ascomycota</taxon>
        <taxon>Saccharomycotina</taxon>
        <taxon>Pichiomycetes</taxon>
        <taxon>Pichiales</taxon>
        <taxon>Pichiaceae</taxon>
        <taxon>Pichia</taxon>
    </lineage>
</organism>
<feature type="non-terminal residue" evidence="3">
    <location>
        <position position="1"/>
    </location>
</feature>
<dbReference type="InterPro" id="IPR021133">
    <property type="entry name" value="HEAT_type_2"/>
</dbReference>
<dbReference type="Proteomes" id="UP000029867">
    <property type="component" value="Unassembled WGS sequence"/>
</dbReference>
<dbReference type="EMBL" id="JQFK01000156">
    <property type="protein sequence ID" value="KGK36095.1"/>
    <property type="molecule type" value="Genomic_DNA"/>
</dbReference>
<comment type="function">
    <text evidence="2">Involved in nucleolar processing of pre-18S ribosomal RNA.</text>
</comment>
<sequence length="142" mass="16167">YDQTEYWLVNSRFDSISEALTSQLHNIEDSIGKHLVKALCSLAQDTSSSDDHNKKLNELIISHMRVIGDKEPNAREKYWSVKALTTIYKRVGESWLSLLPQLVPIIAELLEDDDDDVQTEVREGLAKIMEELMGESLDHLLA</sequence>
<comment type="subcellular location">
    <subcellularLocation>
        <location evidence="2">Nucleus</location>
        <location evidence="2">Nucleolus</location>
    </subcellularLocation>
</comment>
<dbReference type="PANTHER" id="PTHR13457">
    <property type="entry name" value="BAP28"/>
    <property type="match status" value="1"/>
</dbReference>
<dbReference type="VEuPathDB" id="FungiDB:C5L36_0A00820"/>
<gene>
    <name evidence="3" type="ORF">JL09_g4755</name>
</gene>
<dbReference type="InterPro" id="IPR040191">
    <property type="entry name" value="UTP10"/>
</dbReference>
<comment type="similarity">
    <text evidence="2">Belongs to the HEATR1/UTP10 family.</text>
</comment>
<comment type="subunit">
    <text evidence="2">Component of the ribosomal small subunit (SSU) processome.</text>
</comment>
<comment type="caution">
    <text evidence="3">The sequence shown here is derived from an EMBL/GenBank/DDBJ whole genome shotgun (WGS) entry which is preliminary data.</text>
</comment>
<protein>
    <recommendedName>
        <fullName evidence="2">U3 small nucleolar RNA-associated protein 10</fullName>
    </recommendedName>
</protein>
<dbReference type="HOGENOM" id="CLU_1820395_0_0_1"/>
<dbReference type="SUPFAM" id="SSF48371">
    <property type="entry name" value="ARM repeat"/>
    <property type="match status" value="1"/>
</dbReference>
<feature type="repeat" description="HEAT" evidence="1">
    <location>
        <begin position="102"/>
        <end position="140"/>
    </location>
</feature>
<dbReference type="GO" id="GO:0000462">
    <property type="term" value="P:maturation of SSU-rRNA from tricistronic rRNA transcript (SSU-rRNA, 5.8S rRNA, LSU-rRNA)"/>
    <property type="evidence" value="ECO:0007669"/>
    <property type="project" value="TreeGrafter"/>
</dbReference>
<dbReference type="InterPro" id="IPR016024">
    <property type="entry name" value="ARM-type_fold"/>
</dbReference>
<dbReference type="GO" id="GO:0034455">
    <property type="term" value="C:t-UTP complex"/>
    <property type="evidence" value="ECO:0007669"/>
    <property type="project" value="TreeGrafter"/>
</dbReference>
<dbReference type="GO" id="GO:0032040">
    <property type="term" value="C:small-subunit processome"/>
    <property type="evidence" value="ECO:0007669"/>
    <property type="project" value="TreeGrafter"/>
</dbReference>
<accession>A0A099NTX8</accession>
<dbReference type="InterPro" id="IPR011989">
    <property type="entry name" value="ARM-like"/>
</dbReference>
<name>A0A099NTX8_PICKU</name>
<evidence type="ECO:0000256" key="1">
    <source>
        <dbReference type="PROSITE-ProRule" id="PRU00103"/>
    </source>
</evidence>
<evidence type="ECO:0000313" key="4">
    <source>
        <dbReference type="Proteomes" id="UP000029867"/>
    </source>
</evidence>
<evidence type="ECO:0000256" key="2">
    <source>
        <dbReference type="RuleBase" id="RU367065"/>
    </source>
</evidence>
<dbReference type="eggNOG" id="KOG1837">
    <property type="taxonomic scope" value="Eukaryota"/>
</dbReference>
<dbReference type="GO" id="GO:0045943">
    <property type="term" value="P:positive regulation of transcription by RNA polymerase I"/>
    <property type="evidence" value="ECO:0007669"/>
    <property type="project" value="TreeGrafter"/>
</dbReference>
<reference evidence="4" key="1">
    <citation type="journal article" date="2014" name="Microb. Cell Fact.">
        <title>Exploiting Issatchenkia orientalis SD108 for succinic acid production.</title>
        <authorList>
            <person name="Xiao H."/>
            <person name="Shao Z."/>
            <person name="Jiang Y."/>
            <person name="Dole S."/>
            <person name="Zhao H."/>
        </authorList>
    </citation>
    <scope>NUCLEOTIDE SEQUENCE [LARGE SCALE GENOMIC DNA]</scope>
    <source>
        <strain evidence="4">SD108</strain>
    </source>
</reference>
<dbReference type="PANTHER" id="PTHR13457:SF1">
    <property type="entry name" value="HEAT REPEAT-CONTAINING PROTEIN 1"/>
    <property type="match status" value="1"/>
</dbReference>